<protein>
    <submittedName>
        <fullName evidence="4">Response regulator transcription factor</fullName>
    </submittedName>
</protein>
<organism evidence="4 5">
    <name type="scientific">Seonamhaeicola marinus</name>
    <dbReference type="NCBI Taxonomy" id="1912246"/>
    <lineage>
        <taxon>Bacteria</taxon>
        <taxon>Pseudomonadati</taxon>
        <taxon>Bacteroidota</taxon>
        <taxon>Flavobacteriia</taxon>
        <taxon>Flavobacteriales</taxon>
        <taxon>Flavobacteriaceae</taxon>
    </lineage>
</organism>
<gene>
    <name evidence="4" type="ORF">FUA24_08960</name>
</gene>
<sequence>MNCIVIDDENTARVIITALCSQIENLNVVAEFPNAIQAIKYLNENEVDLIFLDIHMPDFTGFDFIRTLKNPPAIILTTSDSKFALDAFEYDCIVDYLVKPLEFSRFEKAIHKMETATVASVSSDNQQEDVKPSGINVDNHLYVNIDRRLIKIDIPSIYLVEAKGDYINVKTESQDYRVHSSLKKIEEKLPVNLFLKVHRSYIINLKKIIDIEDNSVLIKKDVIPVSRSNRPELMKRLNLL</sequence>
<evidence type="ECO:0000313" key="5">
    <source>
        <dbReference type="Proteomes" id="UP000323930"/>
    </source>
</evidence>
<dbReference type="EMBL" id="VSDQ01000577">
    <property type="protein sequence ID" value="TYA78477.1"/>
    <property type="molecule type" value="Genomic_DNA"/>
</dbReference>
<dbReference type="PANTHER" id="PTHR37299:SF1">
    <property type="entry name" value="STAGE 0 SPORULATION PROTEIN A HOMOLOG"/>
    <property type="match status" value="1"/>
</dbReference>
<dbReference type="InterPro" id="IPR007492">
    <property type="entry name" value="LytTR_DNA-bd_dom"/>
</dbReference>
<evidence type="ECO:0000259" key="3">
    <source>
        <dbReference type="PROSITE" id="PS50930"/>
    </source>
</evidence>
<feature type="modified residue" description="4-aspartylphosphate" evidence="1">
    <location>
        <position position="53"/>
    </location>
</feature>
<dbReference type="SUPFAM" id="SSF52172">
    <property type="entry name" value="CheY-like"/>
    <property type="match status" value="1"/>
</dbReference>
<reference evidence="4 5" key="1">
    <citation type="submission" date="2019-08" db="EMBL/GenBank/DDBJ databases">
        <title>Seonamhaeicola sediminis sp. nov., isolated from marine sediment.</title>
        <authorList>
            <person name="Cao W.R."/>
        </authorList>
    </citation>
    <scope>NUCLEOTIDE SEQUENCE [LARGE SCALE GENOMIC DNA]</scope>
    <source>
        <strain evidence="4 5">B011</strain>
    </source>
</reference>
<feature type="domain" description="HTH LytTR-type" evidence="3">
    <location>
        <begin position="141"/>
        <end position="239"/>
    </location>
</feature>
<keyword evidence="5" id="KW-1185">Reference proteome</keyword>
<dbReference type="SMART" id="SM00448">
    <property type="entry name" value="REC"/>
    <property type="match status" value="1"/>
</dbReference>
<dbReference type="GO" id="GO:0000156">
    <property type="term" value="F:phosphorelay response regulator activity"/>
    <property type="evidence" value="ECO:0007669"/>
    <property type="project" value="InterPro"/>
</dbReference>
<comment type="caution">
    <text evidence="4">The sequence shown here is derived from an EMBL/GenBank/DDBJ whole genome shotgun (WGS) entry which is preliminary data.</text>
</comment>
<evidence type="ECO:0000256" key="1">
    <source>
        <dbReference type="PROSITE-ProRule" id="PRU00169"/>
    </source>
</evidence>
<dbReference type="SMART" id="SM00850">
    <property type="entry name" value="LytTR"/>
    <property type="match status" value="1"/>
</dbReference>
<keyword evidence="1" id="KW-0597">Phosphoprotein</keyword>
<name>A0A5D0I7U3_9FLAO</name>
<dbReference type="RefSeq" id="WP_148541513.1">
    <property type="nucleotide sequence ID" value="NZ_VSDQ01000577.1"/>
</dbReference>
<dbReference type="PROSITE" id="PS50930">
    <property type="entry name" value="HTH_LYTTR"/>
    <property type="match status" value="1"/>
</dbReference>
<accession>A0A5D0I7U3</accession>
<dbReference type="InterPro" id="IPR001789">
    <property type="entry name" value="Sig_transdc_resp-reg_receiver"/>
</dbReference>
<dbReference type="GO" id="GO:0003677">
    <property type="term" value="F:DNA binding"/>
    <property type="evidence" value="ECO:0007669"/>
    <property type="project" value="InterPro"/>
</dbReference>
<proteinExistence type="predicted"/>
<evidence type="ECO:0000259" key="2">
    <source>
        <dbReference type="PROSITE" id="PS50110"/>
    </source>
</evidence>
<dbReference type="InterPro" id="IPR011006">
    <property type="entry name" value="CheY-like_superfamily"/>
</dbReference>
<dbReference type="Pfam" id="PF00072">
    <property type="entry name" value="Response_reg"/>
    <property type="match status" value="1"/>
</dbReference>
<dbReference type="OrthoDB" id="2168082at2"/>
<feature type="domain" description="Response regulatory" evidence="2">
    <location>
        <begin position="2"/>
        <end position="114"/>
    </location>
</feature>
<dbReference type="InterPro" id="IPR046947">
    <property type="entry name" value="LytR-like"/>
</dbReference>
<dbReference type="Pfam" id="PF04397">
    <property type="entry name" value="LytTR"/>
    <property type="match status" value="1"/>
</dbReference>
<dbReference type="Proteomes" id="UP000323930">
    <property type="component" value="Unassembled WGS sequence"/>
</dbReference>
<dbReference type="PROSITE" id="PS50110">
    <property type="entry name" value="RESPONSE_REGULATORY"/>
    <property type="match status" value="1"/>
</dbReference>
<dbReference type="Gene3D" id="2.40.50.1020">
    <property type="entry name" value="LytTr DNA-binding domain"/>
    <property type="match status" value="1"/>
</dbReference>
<dbReference type="Gene3D" id="3.40.50.2300">
    <property type="match status" value="1"/>
</dbReference>
<dbReference type="AlphaFoldDB" id="A0A5D0I7U3"/>
<dbReference type="PANTHER" id="PTHR37299">
    <property type="entry name" value="TRANSCRIPTIONAL REGULATOR-RELATED"/>
    <property type="match status" value="1"/>
</dbReference>
<evidence type="ECO:0000313" key="4">
    <source>
        <dbReference type="EMBL" id="TYA78477.1"/>
    </source>
</evidence>